<protein>
    <recommendedName>
        <fullName evidence="4">Ferredoxin</fullName>
    </recommendedName>
</protein>
<keyword evidence="3 4" id="KW-0411">Iron-sulfur</keyword>
<organism evidence="6 7">
    <name type="scientific">Parabacteroides goldsteinii DSM 19448 = WAL 12034</name>
    <dbReference type="NCBI Taxonomy" id="927665"/>
    <lineage>
        <taxon>Bacteria</taxon>
        <taxon>Pseudomonadati</taxon>
        <taxon>Bacteroidota</taxon>
        <taxon>Bacteroidia</taxon>
        <taxon>Bacteroidales</taxon>
        <taxon>Tannerellaceae</taxon>
        <taxon>Parabacteroides</taxon>
    </lineage>
</organism>
<evidence type="ECO:0000256" key="1">
    <source>
        <dbReference type="ARBA" id="ARBA00022723"/>
    </source>
</evidence>
<dbReference type="Pfam" id="PF13370">
    <property type="entry name" value="Fer4_13"/>
    <property type="match status" value="1"/>
</dbReference>
<evidence type="ECO:0000313" key="7">
    <source>
        <dbReference type="Proteomes" id="UP000033047"/>
    </source>
</evidence>
<dbReference type="SUPFAM" id="SSF54862">
    <property type="entry name" value="4Fe-4S ferredoxins"/>
    <property type="match status" value="1"/>
</dbReference>
<reference evidence="6 7" key="1">
    <citation type="submission" date="2013-04" db="EMBL/GenBank/DDBJ databases">
        <title>The Genome Sequence of Parabacteroides goldsteinii DSM 19448.</title>
        <authorList>
            <consortium name="The Broad Institute Genomics Platform"/>
            <person name="Earl A."/>
            <person name="Ward D."/>
            <person name="Feldgarden M."/>
            <person name="Gevers D."/>
            <person name="Martens E."/>
            <person name="Sakamoto M."/>
            <person name="Benno Y."/>
            <person name="Song Y."/>
            <person name="Liu C."/>
            <person name="Lee J."/>
            <person name="Bolanos M."/>
            <person name="Vaisanen M.L."/>
            <person name="Finegold S.M."/>
            <person name="Walker B."/>
            <person name="Young S."/>
            <person name="Zeng Q."/>
            <person name="Gargeya S."/>
            <person name="Fitzgerald M."/>
            <person name="Haas B."/>
            <person name="Abouelleil A."/>
            <person name="Allen A.W."/>
            <person name="Alvarado L."/>
            <person name="Arachchi H.M."/>
            <person name="Berlin A.M."/>
            <person name="Chapman S.B."/>
            <person name="Gainer-Dewar J."/>
            <person name="Goldberg J."/>
            <person name="Griggs A."/>
            <person name="Gujja S."/>
            <person name="Hansen M."/>
            <person name="Howarth C."/>
            <person name="Imamovic A."/>
            <person name="Ireland A."/>
            <person name="Larimer J."/>
            <person name="McCowan C."/>
            <person name="Murphy C."/>
            <person name="Pearson M."/>
            <person name="Poon T.W."/>
            <person name="Priest M."/>
            <person name="Roberts A."/>
            <person name="Saif S."/>
            <person name="Shea T."/>
            <person name="Sisk P."/>
            <person name="Sykes S."/>
            <person name="Wortman J."/>
            <person name="Nusbaum C."/>
            <person name="Birren B."/>
        </authorList>
    </citation>
    <scope>NUCLEOTIDE SEQUENCE [LARGE SCALE GENOMIC DNA]</scope>
    <source>
        <strain evidence="6 7">DSM 19448</strain>
    </source>
</reference>
<evidence type="ECO:0000259" key="5">
    <source>
        <dbReference type="PROSITE" id="PS51379"/>
    </source>
</evidence>
<dbReference type="Proteomes" id="UP000033047">
    <property type="component" value="Unassembled WGS sequence"/>
</dbReference>
<sequence length="62" mass="6974">MAIKSVWIEEDCIACGTCEGICPEVFHVTDRSRVNEGVDFNDYEEEIKEAAESCPVSVIKYD</sequence>
<dbReference type="STRING" id="927665.HMPREF1535_04817"/>
<accession>A0A0F5IJ76</accession>
<evidence type="ECO:0000256" key="2">
    <source>
        <dbReference type="ARBA" id="ARBA00023004"/>
    </source>
</evidence>
<dbReference type="PROSITE" id="PS51379">
    <property type="entry name" value="4FE4S_FER_2"/>
    <property type="match status" value="1"/>
</dbReference>
<comment type="caution">
    <text evidence="6">The sequence shown here is derived from an EMBL/GenBank/DDBJ whole genome shotgun (WGS) entry which is preliminary data.</text>
</comment>
<dbReference type="InterPro" id="IPR017900">
    <property type="entry name" value="4Fe4S_Fe_S_CS"/>
</dbReference>
<name>A0A0F5IJ76_9BACT</name>
<keyword evidence="2 4" id="KW-0408">Iron</keyword>
<dbReference type="EMBL" id="AQHV01000028">
    <property type="protein sequence ID" value="KKB45533.1"/>
    <property type="molecule type" value="Genomic_DNA"/>
</dbReference>
<dbReference type="GO" id="GO:0005506">
    <property type="term" value="F:iron ion binding"/>
    <property type="evidence" value="ECO:0007669"/>
    <property type="project" value="UniProtKB-UniRule"/>
</dbReference>
<dbReference type="Gene3D" id="3.30.70.20">
    <property type="match status" value="1"/>
</dbReference>
<keyword evidence="1 4" id="KW-0479">Metal-binding</keyword>
<gene>
    <name evidence="6" type="ORF">HMPREF1535_04817</name>
</gene>
<proteinExistence type="predicted"/>
<evidence type="ECO:0000313" key="6">
    <source>
        <dbReference type="EMBL" id="KKB45533.1"/>
    </source>
</evidence>
<keyword evidence="4" id="KW-0249">Electron transport</keyword>
<dbReference type="PATRIC" id="fig|927665.4.peg.4941"/>
<comment type="function">
    <text evidence="4">Ferredoxins are iron-sulfur proteins that transfer electrons in a wide variety of metabolic reactions.</text>
</comment>
<evidence type="ECO:0000256" key="3">
    <source>
        <dbReference type="ARBA" id="ARBA00023014"/>
    </source>
</evidence>
<feature type="domain" description="4Fe-4S ferredoxin-type" evidence="5">
    <location>
        <begin position="4"/>
        <end position="31"/>
    </location>
</feature>
<dbReference type="HOGENOM" id="CLU_139698_6_4_10"/>
<dbReference type="GeneID" id="69978938"/>
<evidence type="ECO:0000256" key="4">
    <source>
        <dbReference type="RuleBase" id="RU368020"/>
    </source>
</evidence>
<keyword evidence="4" id="KW-0813">Transport</keyword>
<dbReference type="GO" id="GO:0051536">
    <property type="term" value="F:iron-sulfur cluster binding"/>
    <property type="evidence" value="ECO:0007669"/>
    <property type="project" value="UniProtKB-KW"/>
</dbReference>
<dbReference type="GO" id="GO:0009055">
    <property type="term" value="F:electron transfer activity"/>
    <property type="evidence" value="ECO:0007669"/>
    <property type="project" value="UniProtKB-UniRule"/>
</dbReference>
<dbReference type="AlphaFoldDB" id="A0A0F5IJ76"/>
<dbReference type="InterPro" id="IPR001080">
    <property type="entry name" value="3Fe4S_ferredoxin"/>
</dbReference>
<dbReference type="PROSITE" id="PS00198">
    <property type="entry name" value="4FE4S_FER_1"/>
    <property type="match status" value="1"/>
</dbReference>
<dbReference type="InterPro" id="IPR017896">
    <property type="entry name" value="4Fe4S_Fe-S-bd"/>
</dbReference>
<dbReference type="PRINTS" id="PR00352">
    <property type="entry name" value="3FE4SFRDOXIN"/>
</dbReference>
<dbReference type="RefSeq" id="WP_007653717.1">
    <property type="nucleotide sequence ID" value="NZ_KQ033914.1"/>
</dbReference>